<evidence type="ECO:0000313" key="1">
    <source>
        <dbReference type="EMBL" id="KAJ1182204.1"/>
    </source>
</evidence>
<gene>
    <name evidence="1" type="ORF">NDU88_007398</name>
</gene>
<reference evidence="1" key="1">
    <citation type="journal article" date="2022" name="bioRxiv">
        <title>Sequencing and chromosome-scale assembly of the giantPleurodeles waltlgenome.</title>
        <authorList>
            <person name="Brown T."/>
            <person name="Elewa A."/>
            <person name="Iarovenko S."/>
            <person name="Subramanian E."/>
            <person name="Araus A.J."/>
            <person name="Petzold A."/>
            <person name="Susuki M."/>
            <person name="Suzuki K.-i.T."/>
            <person name="Hayashi T."/>
            <person name="Toyoda A."/>
            <person name="Oliveira C."/>
            <person name="Osipova E."/>
            <person name="Leigh N.D."/>
            <person name="Simon A."/>
            <person name="Yun M.H."/>
        </authorList>
    </citation>
    <scope>NUCLEOTIDE SEQUENCE</scope>
    <source>
        <strain evidence="1">20211129_DDA</strain>
        <tissue evidence="1">Liver</tissue>
    </source>
</reference>
<dbReference type="EMBL" id="JANPWB010000006">
    <property type="protein sequence ID" value="KAJ1182204.1"/>
    <property type="molecule type" value="Genomic_DNA"/>
</dbReference>
<dbReference type="Proteomes" id="UP001066276">
    <property type="component" value="Chromosome 3_2"/>
</dbReference>
<organism evidence="1 2">
    <name type="scientific">Pleurodeles waltl</name>
    <name type="common">Iberian ribbed newt</name>
    <dbReference type="NCBI Taxonomy" id="8319"/>
    <lineage>
        <taxon>Eukaryota</taxon>
        <taxon>Metazoa</taxon>
        <taxon>Chordata</taxon>
        <taxon>Craniata</taxon>
        <taxon>Vertebrata</taxon>
        <taxon>Euteleostomi</taxon>
        <taxon>Amphibia</taxon>
        <taxon>Batrachia</taxon>
        <taxon>Caudata</taxon>
        <taxon>Salamandroidea</taxon>
        <taxon>Salamandridae</taxon>
        <taxon>Pleurodelinae</taxon>
        <taxon>Pleurodeles</taxon>
    </lineage>
</organism>
<sequence length="94" mass="10590">MQYNPPSVPVSFISYPPTGTHTVFQKQYIGNDGGAASYLAPHPFRGGCYLRRARAACTRPQQITRLILRQPLQTRCSWRASEHPTSLLLNQVFT</sequence>
<proteinExistence type="predicted"/>
<name>A0AAV7U1D8_PLEWA</name>
<dbReference type="AlphaFoldDB" id="A0AAV7U1D8"/>
<evidence type="ECO:0000313" key="2">
    <source>
        <dbReference type="Proteomes" id="UP001066276"/>
    </source>
</evidence>
<accession>A0AAV7U1D8</accession>
<keyword evidence="2" id="KW-1185">Reference proteome</keyword>
<protein>
    <submittedName>
        <fullName evidence="1">Uncharacterized protein</fullName>
    </submittedName>
</protein>
<comment type="caution">
    <text evidence="1">The sequence shown here is derived from an EMBL/GenBank/DDBJ whole genome shotgun (WGS) entry which is preliminary data.</text>
</comment>